<evidence type="ECO:0000313" key="2">
    <source>
        <dbReference type="Proteomes" id="UP000005239"/>
    </source>
</evidence>
<sequence length="410" mass="46775">MPRLGMTKKTRAQYRDCLVCATATNTAHMGVDVCRACTVFYRRSNGKKKAFACRSGTSRCTVGKGLNCKRCRLHHIEQVLKGSVASCGGEEESSVSESSVTNLWYANDTPKLPIDQSFGRDTHGFHDLPPNTSSSLTCTTSNIPELPMLSRVKIAYEKLCFGRLMGEQFARKDPPSPRHLCSADYACPVYPATFGTMNHANRVLVTCILDFGACAFPEFSQLTEEEKWAIAVKYFFTFRMLDNSYRARKRFADIPNRNFIAYTLYLSEDIIDNVFDDFDKEKGNVDEAKRIMLNVCRTKTRKGRAVIDKMNPDAHEFYALLVLLFWATNGTGVRDEITRISDNYSLLISRELHLYYRETLHLVEYATRLGELFSSLPMFEAHDKIKETFQVFRLLDIFSEDSFTYKLTKS</sequence>
<reference evidence="1" key="2">
    <citation type="submission" date="2022-06" db="UniProtKB">
        <authorList>
            <consortium name="EnsemblMetazoa"/>
        </authorList>
    </citation>
    <scope>IDENTIFICATION</scope>
    <source>
        <strain evidence="1">PS312</strain>
    </source>
</reference>
<dbReference type="Pfam" id="PF00105">
    <property type="entry name" value="zf-C4"/>
    <property type="match status" value="1"/>
</dbReference>
<dbReference type="Pfam" id="PF00104">
    <property type="entry name" value="Hormone_recep"/>
    <property type="match status" value="1"/>
</dbReference>
<dbReference type="GO" id="GO:0005634">
    <property type="term" value="C:nucleus"/>
    <property type="evidence" value="ECO:0000318"/>
    <property type="project" value="GO_Central"/>
</dbReference>
<accession>A0A2A6CKT3</accession>
<dbReference type="SUPFAM" id="SSF48508">
    <property type="entry name" value="Nuclear receptor ligand-binding domain"/>
    <property type="match status" value="1"/>
</dbReference>
<protein>
    <submittedName>
        <fullName evidence="1">Nuclear receptor</fullName>
    </submittedName>
</protein>
<dbReference type="PANTHER" id="PTHR46011">
    <property type="entry name" value="NUCLEAR HORMONE RECEPTOR FAMILY MEMBER NHR-86-RELATED"/>
    <property type="match status" value="1"/>
</dbReference>
<dbReference type="InterPro" id="IPR035500">
    <property type="entry name" value="NHR-like_dom_sf"/>
</dbReference>
<dbReference type="InterPro" id="IPR000536">
    <property type="entry name" value="Nucl_hrmn_rcpt_lig-bd"/>
</dbReference>
<proteinExistence type="predicted"/>
<dbReference type="InterPro" id="IPR001628">
    <property type="entry name" value="Znf_hrmn_rcpt"/>
</dbReference>
<dbReference type="SMART" id="SM00430">
    <property type="entry name" value="HOLI"/>
    <property type="match status" value="1"/>
</dbReference>
<dbReference type="InterPro" id="IPR013088">
    <property type="entry name" value="Znf_NHR/GATA"/>
</dbReference>
<dbReference type="Gene3D" id="1.10.565.10">
    <property type="entry name" value="Retinoid X Receptor"/>
    <property type="match status" value="1"/>
</dbReference>
<dbReference type="Proteomes" id="UP000005239">
    <property type="component" value="Unassembled WGS sequence"/>
</dbReference>
<evidence type="ECO:0000313" key="1">
    <source>
        <dbReference type="EnsemblMetazoa" id="PPA41218.1"/>
    </source>
</evidence>
<reference evidence="2" key="1">
    <citation type="journal article" date="2008" name="Nat. Genet.">
        <title>The Pristionchus pacificus genome provides a unique perspective on nematode lifestyle and parasitism.</title>
        <authorList>
            <person name="Dieterich C."/>
            <person name="Clifton S.W."/>
            <person name="Schuster L.N."/>
            <person name="Chinwalla A."/>
            <person name="Delehaunty K."/>
            <person name="Dinkelacker I."/>
            <person name="Fulton L."/>
            <person name="Fulton R."/>
            <person name="Godfrey J."/>
            <person name="Minx P."/>
            <person name="Mitreva M."/>
            <person name="Roeseler W."/>
            <person name="Tian H."/>
            <person name="Witte H."/>
            <person name="Yang S.P."/>
            <person name="Wilson R.K."/>
            <person name="Sommer R.J."/>
        </authorList>
    </citation>
    <scope>NUCLEOTIDE SEQUENCE [LARGE SCALE GENOMIC DNA]</scope>
    <source>
        <strain evidence="2">PS312</strain>
    </source>
</reference>
<dbReference type="GO" id="GO:0003700">
    <property type="term" value="F:DNA-binding transcription factor activity"/>
    <property type="evidence" value="ECO:0000318"/>
    <property type="project" value="GO_Central"/>
</dbReference>
<dbReference type="EnsemblMetazoa" id="PPA41218.1">
    <property type="protein sequence ID" value="PPA41218.1"/>
    <property type="gene ID" value="WBGene00279587"/>
</dbReference>
<dbReference type="AlphaFoldDB" id="A0A2A6CKT3"/>
<dbReference type="GO" id="GO:0043565">
    <property type="term" value="F:sequence-specific DNA binding"/>
    <property type="evidence" value="ECO:0007669"/>
    <property type="project" value="InterPro"/>
</dbReference>
<name>A0A2A6CKT3_PRIPA</name>
<dbReference type="SUPFAM" id="SSF57716">
    <property type="entry name" value="Glucocorticoid receptor-like (DNA-binding domain)"/>
    <property type="match status" value="1"/>
</dbReference>
<accession>A0A8R1YZR5</accession>
<organism evidence="1 2">
    <name type="scientific">Pristionchus pacificus</name>
    <name type="common">Parasitic nematode worm</name>
    <dbReference type="NCBI Taxonomy" id="54126"/>
    <lineage>
        <taxon>Eukaryota</taxon>
        <taxon>Metazoa</taxon>
        <taxon>Ecdysozoa</taxon>
        <taxon>Nematoda</taxon>
        <taxon>Chromadorea</taxon>
        <taxon>Rhabditida</taxon>
        <taxon>Rhabditina</taxon>
        <taxon>Diplogasteromorpha</taxon>
        <taxon>Diplogasteroidea</taxon>
        <taxon>Neodiplogasteridae</taxon>
        <taxon>Pristionchus</taxon>
    </lineage>
</organism>
<dbReference type="Gene3D" id="3.30.50.10">
    <property type="entry name" value="Erythroid Transcription Factor GATA-1, subunit A"/>
    <property type="match status" value="1"/>
</dbReference>
<dbReference type="SMART" id="SM00399">
    <property type="entry name" value="ZnF_C4"/>
    <property type="match status" value="1"/>
</dbReference>
<keyword evidence="2" id="KW-1185">Reference proteome</keyword>
<gene>
    <name evidence="1" type="primary">WBGene00279587</name>
</gene>
<dbReference type="GO" id="GO:0008270">
    <property type="term" value="F:zinc ion binding"/>
    <property type="evidence" value="ECO:0007669"/>
    <property type="project" value="InterPro"/>
</dbReference>
<dbReference type="PANTHER" id="PTHR46011:SF6">
    <property type="entry name" value="HIGH ZINC ACTIVATED NUCLEAR RECEPTOR PROTEIN"/>
    <property type="match status" value="1"/>
</dbReference>
<dbReference type="PROSITE" id="PS51030">
    <property type="entry name" value="NUCLEAR_REC_DBD_2"/>
    <property type="match status" value="1"/>
</dbReference>